<reference evidence="12" key="1">
    <citation type="journal article" date="2017" name="Nat. Microbiol.">
        <title>Global analysis of biosynthetic gene clusters reveals vast potential of secondary metabolite production in Penicillium species.</title>
        <authorList>
            <person name="Nielsen J.C."/>
            <person name="Grijseels S."/>
            <person name="Prigent S."/>
            <person name="Ji B."/>
            <person name="Dainat J."/>
            <person name="Nielsen K.F."/>
            <person name="Frisvad J.C."/>
            <person name="Workman M."/>
            <person name="Nielsen J."/>
        </authorList>
    </citation>
    <scope>NUCLEOTIDE SEQUENCE [LARGE SCALE GENOMIC DNA]</scope>
    <source>
        <strain evidence="12">IBT 29525</strain>
    </source>
</reference>
<keyword evidence="12" id="KW-1185">Reference proteome</keyword>
<feature type="transmembrane region" description="Helical" evidence="9">
    <location>
        <begin position="268"/>
        <end position="284"/>
    </location>
</feature>
<evidence type="ECO:0000313" key="12">
    <source>
        <dbReference type="Proteomes" id="UP000191612"/>
    </source>
</evidence>
<evidence type="ECO:0000313" key="11">
    <source>
        <dbReference type="EMBL" id="OQD96461.1"/>
    </source>
</evidence>
<dbReference type="PROSITE" id="PS50850">
    <property type="entry name" value="MFS"/>
    <property type="match status" value="1"/>
</dbReference>
<feature type="domain" description="Major facilitator superfamily (MFS) profile" evidence="10">
    <location>
        <begin position="23"/>
        <end position="438"/>
    </location>
</feature>
<feature type="transmembrane region" description="Helical" evidence="9">
    <location>
        <begin position="21"/>
        <end position="39"/>
    </location>
</feature>
<evidence type="ECO:0000256" key="2">
    <source>
        <dbReference type="ARBA" id="ARBA00022448"/>
    </source>
</evidence>
<protein>
    <recommendedName>
        <fullName evidence="10">Major facilitator superfamily (MFS) profile domain-containing protein</fullName>
    </recommendedName>
</protein>
<dbReference type="GO" id="GO:0005886">
    <property type="term" value="C:plasma membrane"/>
    <property type="evidence" value="ECO:0007669"/>
    <property type="project" value="UniProtKB-SubCell"/>
</dbReference>
<dbReference type="Pfam" id="PF07690">
    <property type="entry name" value="MFS_1"/>
    <property type="match status" value="1"/>
</dbReference>
<dbReference type="CDD" id="cd17323">
    <property type="entry name" value="MFS_Tpo1_MDR_like"/>
    <property type="match status" value="1"/>
</dbReference>
<dbReference type="PANTHER" id="PTHR23502">
    <property type="entry name" value="MAJOR FACILITATOR SUPERFAMILY"/>
    <property type="match status" value="1"/>
</dbReference>
<dbReference type="AlphaFoldDB" id="A0A1V6R574"/>
<dbReference type="GO" id="GO:0022857">
    <property type="term" value="F:transmembrane transporter activity"/>
    <property type="evidence" value="ECO:0007669"/>
    <property type="project" value="InterPro"/>
</dbReference>
<evidence type="ECO:0000256" key="1">
    <source>
        <dbReference type="ARBA" id="ARBA00004651"/>
    </source>
</evidence>
<dbReference type="SUPFAM" id="SSF103473">
    <property type="entry name" value="MFS general substrate transporter"/>
    <property type="match status" value="1"/>
</dbReference>
<feature type="compositionally biased region" description="Basic and acidic residues" evidence="8">
    <location>
        <begin position="457"/>
        <end position="473"/>
    </location>
</feature>
<feature type="transmembrane region" description="Helical" evidence="9">
    <location>
        <begin position="400"/>
        <end position="421"/>
    </location>
</feature>
<comment type="caution">
    <text evidence="11">The sequence shown here is derived from an EMBL/GenBank/DDBJ whole genome shotgun (WGS) entry which is preliminary data.</text>
</comment>
<proteinExistence type="inferred from homology"/>
<keyword evidence="4 9" id="KW-0812">Transmembrane</keyword>
<feature type="transmembrane region" description="Helical" evidence="9">
    <location>
        <begin position="305"/>
        <end position="324"/>
    </location>
</feature>
<organism evidence="11 12">
    <name type="scientific">Penicillium solitum</name>
    <dbReference type="NCBI Taxonomy" id="60172"/>
    <lineage>
        <taxon>Eukaryota</taxon>
        <taxon>Fungi</taxon>
        <taxon>Dikarya</taxon>
        <taxon>Ascomycota</taxon>
        <taxon>Pezizomycotina</taxon>
        <taxon>Eurotiomycetes</taxon>
        <taxon>Eurotiomycetidae</taxon>
        <taxon>Eurotiales</taxon>
        <taxon>Aspergillaceae</taxon>
        <taxon>Penicillium</taxon>
    </lineage>
</organism>
<comment type="similarity">
    <text evidence="7">Belongs to the major facilitator superfamily. DHA1 family. Polyamines/proton antiporter (TC 2.A.1.2.16) subfamily.</text>
</comment>
<keyword evidence="6 9" id="KW-0472">Membrane</keyword>
<dbReference type="Proteomes" id="UP000191612">
    <property type="component" value="Unassembled WGS sequence"/>
</dbReference>
<dbReference type="Gene3D" id="1.20.1250.20">
    <property type="entry name" value="MFS general substrate transporter like domains"/>
    <property type="match status" value="1"/>
</dbReference>
<accession>A0A1V6R574</accession>
<feature type="transmembrane region" description="Helical" evidence="9">
    <location>
        <begin position="149"/>
        <end position="172"/>
    </location>
</feature>
<name>A0A1V6R574_9EURO</name>
<sequence length="473" mass="51571">MATSSLHQTTENPKNYSLGRKCYITTIVISLVMNATFASSAPSGSFQSVTEDLHVSVEAAGLVTTLFLLGYCAGPLFWAPLPEFYGRRWIFYISFAIYLAFGFLYAFTPNFSGLLVGRFLTGTAVSAALTNAPGILADIWGPVERGNAMILFATMTFVGPALGPVVSGFLQLKETWRWTFYVLLWMAGATGLLLTTLPETLPKMVLRNKARRLRKIPGNESVKAPVEASDRSLGSIFTVALTRPWRLLIDPISFFVAIYYAGVGELPLIGTVIGACLGGLALFTHNQINQRKHTGKRKYVPEDRLPGAMVGGIMFAVTIFWFAWTAEHNSVHWAVPTVAGAFLAMSIPLIFVMFINYIIDSYLMYAASAVAANTVLRSACAAASPLFTQYMFNALGVAEAGSLIGGVGVLLMPIPFVFYRYGAAIRARSKFTSIDKTPRAPVDEEKTVNGRSPSQTSEREDQPVDKNLEGLNE</sequence>
<feature type="transmembrane region" description="Helical" evidence="9">
    <location>
        <begin position="89"/>
        <end position="107"/>
    </location>
</feature>
<evidence type="ECO:0000256" key="4">
    <source>
        <dbReference type="ARBA" id="ARBA00022692"/>
    </source>
</evidence>
<dbReference type="STRING" id="60172.A0A1V6R574"/>
<feature type="transmembrane region" description="Helical" evidence="9">
    <location>
        <begin position="59"/>
        <end position="77"/>
    </location>
</feature>
<dbReference type="InterPro" id="IPR011701">
    <property type="entry name" value="MFS"/>
</dbReference>
<evidence type="ECO:0000256" key="3">
    <source>
        <dbReference type="ARBA" id="ARBA00022475"/>
    </source>
</evidence>
<evidence type="ECO:0000256" key="8">
    <source>
        <dbReference type="SAM" id="MobiDB-lite"/>
    </source>
</evidence>
<keyword evidence="5 9" id="KW-1133">Transmembrane helix</keyword>
<feature type="transmembrane region" description="Helical" evidence="9">
    <location>
        <begin position="330"/>
        <end position="355"/>
    </location>
</feature>
<evidence type="ECO:0000256" key="7">
    <source>
        <dbReference type="ARBA" id="ARBA00038459"/>
    </source>
</evidence>
<dbReference type="PANTHER" id="PTHR23502:SF186">
    <property type="entry name" value="MAJOR FACILITATOR SUPERFAMILY (MFS) PROFILE DOMAIN-CONTAINING PROTEIN"/>
    <property type="match status" value="1"/>
</dbReference>
<evidence type="ECO:0000256" key="5">
    <source>
        <dbReference type="ARBA" id="ARBA00022989"/>
    </source>
</evidence>
<evidence type="ECO:0000256" key="6">
    <source>
        <dbReference type="ARBA" id="ARBA00023136"/>
    </source>
</evidence>
<keyword evidence="2" id="KW-0813">Transport</keyword>
<feature type="region of interest" description="Disordered" evidence="8">
    <location>
        <begin position="436"/>
        <end position="473"/>
    </location>
</feature>
<feature type="transmembrane region" description="Helical" evidence="9">
    <location>
        <begin position="362"/>
        <end position="388"/>
    </location>
</feature>
<feature type="compositionally biased region" description="Basic and acidic residues" evidence="8">
    <location>
        <begin position="436"/>
        <end position="448"/>
    </location>
</feature>
<evidence type="ECO:0000259" key="10">
    <source>
        <dbReference type="PROSITE" id="PS50850"/>
    </source>
</evidence>
<dbReference type="InterPro" id="IPR020846">
    <property type="entry name" value="MFS_dom"/>
</dbReference>
<dbReference type="EMBL" id="MDYO01000016">
    <property type="protein sequence ID" value="OQD96461.1"/>
    <property type="molecule type" value="Genomic_DNA"/>
</dbReference>
<dbReference type="InterPro" id="IPR036259">
    <property type="entry name" value="MFS_trans_sf"/>
</dbReference>
<feature type="transmembrane region" description="Helical" evidence="9">
    <location>
        <begin position="178"/>
        <end position="197"/>
    </location>
</feature>
<evidence type="ECO:0000256" key="9">
    <source>
        <dbReference type="SAM" id="Phobius"/>
    </source>
</evidence>
<keyword evidence="3" id="KW-1003">Cell membrane</keyword>
<comment type="subcellular location">
    <subcellularLocation>
        <location evidence="1">Cell membrane</location>
        <topology evidence="1">Multi-pass membrane protein</topology>
    </subcellularLocation>
</comment>
<gene>
    <name evidence="11" type="ORF">PENSOL_c016G07198</name>
</gene>